<dbReference type="GO" id="GO:0019843">
    <property type="term" value="F:rRNA binding"/>
    <property type="evidence" value="ECO:0007669"/>
    <property type="project" value="UniProtKB-UniRule"/>
</dbReference>
<evidence type="ECO:0000256" key="1">
    <source>
        <dbReference type="ARBA" id="ARBA00022730"/>
    </source>
</evidence>
<dbReference type="GO" id="GO:0006412">
    <property type="term" value="P:translation"/>
    <property type="evidence" value="ECO:0007669"/>
    <property type="project" value="UniProtKB-UniRule"/>
</dbReference>
<dbReference type="AlphaFoldDB" id="A0A1F7KZW7"/>
<proteinExistence type="inferred from homology"/>
<keyword evidence="1 6" id="KW-0699">rRNA-binding</keyword>
<keyword evidence="3 6" id="KW-0689">Ribosomal protein</keyword>
<protein>
    <recommendedName>
        <fullName evidence="5 6">Small ribosomal subunit protein bS20</fullName>
    </recommendedName>
</protein>
<evidence type="ECO:0000256" key="2">
    <source>
        <dbReference type="ARBA" id="ARBA00022884"/>
    </source>
</evidence>
<name>A0A1F7KZW7_9BACT</name>
<comment type="caution">
    <text evidence="7">The sequence shown here is derived from an EMBL/GenBank/DDBJ whole genome shotgun (WGS) entry which is preliminary data.</text>
</comment>
<evidence type="ECO:0000256" key="6">
    <source>
        <dbReference type="HAMAP-Rule" id="MF_00500"/>
    </source>
</evidence>
<accession>A0A1F7KZW7</accession>
<dbReference type="GO" id="GO:1990904">
    <property type="term" value="C:ribonucleoprotein complex"/>
    <property type="evidence" value="ECO:0007669"/>
    <property type="project" value="UniProtKB-KW"/>
</dbReference>
<reference evidence="7 8" key="1">
    <citation type="journal article" date="2016" name="Nat. Commun.">
        <title>Thousands of microbial genomes shed light on interconnected biogeochemical processes in an aquifer system.</title>
        <authorList>
            <person name="Anantharaman K."/>
            <person name="Brown C.T."/>
            <person name="Hug L.A."/>
            <person name="Sharon I."/>
            <person name="Castelle C.J."/>
            <person name="Probst A.J."/>
            <person name="Thomas B.C."/>
            <person name="Singh A."/>
            <person name="Wilkins M.J."/>
            <person name="Karaoz U."/>
            <person name="Brodie E.L."/>
            <person name="Williams K.H."/>
            <person name="Hubbard S.S."/>
            <person name="Banfield J.F."/>
        </authorList>
    </citation>
    <scope>NUCLEOTIDE SEQUENCE [LARGE SCALE GENOMIC DNA]</scope>
</reference>
<dbReference type="Gene3D" id="1.20.58.110">
    <property type="entry name" value="Ribosomal protein S20"/>
    <property type="match status" value="1"/>
</dbReference>
<dbReference type="Proteomes" id="UP000177050">
    <property type="component" value="Unassembled WGS sequence"/>
</dbReference>
<sequence length="84" mass="9512">MPNIRSAKKKVRKDIKRTKHNVFYRDAIKKAITIITKLKGGEGSGEKIKKTVSLIDKAAKKKVIHKNKASRLKSRVMKLSVAKK</sequence>
<dbReference type="InterPro" id="IPR002583">
    <property type="entry name" value="Ribosomal_bS20"/>
</dbReference>
<evidence type="ECO:0000256" key="4">
    <source>
        <dbReference type="ARBA" id="ARBA00023274"/>
    </source>
</evidence>
<comment type="similarity">
    <text evidence="6">Belongs to the bacterial ribosomal protein bS20 family.</text>
</comment>
<dbReference type="Pfam" id="PF01649">
    <property type="entry name" value="Ribosomal_S20p"/>
    <property type="match status" value="1"/>
</dbReference>
<organism evidence="7 8">
    <name type="scientific">Candidatus Roizmanbacteria bacterium RIFOXYD1_FULL_38_12</name>
    <dbReference type="NCBI Taxonomy" id="1802093"/>
    <lineage>
        <taxon>Bacteria</taxon>
        <taxon>Candidatus Roizmaniibacteriota</taxon>
    </lineage>
</organism>
<evidence type="ECO:0000313" key="8">
    <source>
        <dbReference type="Proteomes" id="UP000177050"/>
    </source>
</evidence>
<dbReference type="EMBL" id="MGBR01000001">
    <property type="protein sequence ID" value="OGK73417.1"/>
    <property type="molecule type" value="Genomic_DNA"/>
</dbReference>
<gene>
    <name evidence="6" type="primary">rpsT</name>
    <name evidence="7" type="ORF">A3K52_01315</name>
</gene>
<dbReference type="NCBIfam" id="TIGR00029">
    <property type="entry name" value="S20"/>
    <property type="match status" value="1"/>
</dbReference>
<comment type="function">
    <text evidence="6">Binds directly to 16S ribosomal RNA.</text>
</comment>
<evidence type="ECO:0000313" key="7">
    <source>
        <dbReference type="EMBL" id="OGK73417.1"/>
    </source>
</evidence>
<dbReference type="InterPro" id="IPR036510">
    <property type="entry name" value="Ribosomal_bS20_sf"/>
</dbReference>
<dbReference type="HAMAP" id="MF_00500">
    <property type="entry name" value="Ribosomal_bS20"/>
    <property type="match status" value="1"/>
</dbReference>
<evidence type="ECO:0000256" key="3">
    <source>
        <dbReference type="ARBA" id="ARBA00022980"/>
    </source>
</evidence>
<keyword evidence="2 6" id="KW-0694">RNA-binding</keyword>
<dbReference type="SUPFAM" id="SSF46992">
    <property type="entry name" value="Ribosomal protein S20"/>
    <property type="match status" value="1"/>
</dbReference>
<keyword evidence="4 6" id="KW-0687">Ribonucleoprotein</keyword>
<dbReference type="GO" id="GO:0005840">
    <property type="term" value="C:ribosome"/>
    <property type="evidence" value="ECO:0007669"/>
    <property type="project" value="UniProtKB-KW"/>
</dbReference>
<dbReference type="GO" id="GO:0003735">
    <property type="term" value="F:structural constituent of ribosome"/>
    <property type="evidence" value="ECO:0007669"/>
    <property type="project" value="InterPro"/>
</dbReference>
<evidence type="ECO:0000256" key="5">
    <source>
        <dbReference type="ARBA" id="ARBA00035136"/>
    </source>
</evidence>